<protein>
    <recommendedName>
        <fullName evidence="4">ATP synthase subunit I</fullName>
    </recommendedName>
</protein>
<keyword evidence="1" id="KW-1133">Transmembrane helix</keyword>
<keyword evidence="1" id="KW-0472">Membrane</keyword>
<proteinExistence type="predicted"/>
<keyword evidence="3" id="KW-1185">Reference proteome</keyword>
<reference evidence="2" key="1">
    <citation type="submission" date="2022-01" db="EMBL/GenBank/DDBJ databases">
        <authorList>
            <person name="Jo J.-H."/>
            <person name="Im W.-T."/>
        </authorList>
    </citation>
    <scope>NUCLEOTIDE SEQUENCE</scope>
    <source>
        <strain evidence="2">XY25</strain>
    </source>
</reference>
<dbReference type="EMBL" id="JAKLTN010000002">
    <property type="protein sequence ID" value="MCG2577415.1"/>
    <property type="molecule type" value="Genomic_DNA"/>
</dbReference>
<comment type="caution">
    <text evidence="2">The sequence shown here is derived from an EMBL/GenBank/DDBJ whole genome shotgun (WGS) entry which is preliminary data.</text>
</comment>
<feature type="transmembrane region" description="Helical" evidence="1">
    <location>
        <begin position="95"/>
        <end position="114"/>
    </location>
</feature>
<sequence>MPRPRDPIRDFPGKRWLNVVLRTVHLVGIVLFGAALLGAGSLPLGATVIVASGLSMLALDTWSKPAHLREIAGFGVLVKLGLIALASALPQMALPAFWTLVVFSTLLAHAPGRVRHRRLF</sequence>
<organism evidence="2 3">
    <name type="scientific">Dechloromonas hankyongensis</name>
    <dbReference type="NCBI Taxonomy" id="2908002"/>
    <lineage>
        <taxon>Bacteria</taxon>
        <taxon>Pseudomonadati</taxon>
        <taxon>Pseudomonadota</taxon>
        <taxon>Betaproteobacteria</taxon>
        <taxon>Rhodocyclales</taxon>
        <taxon>Azonexaceae</taxon>
        <taxon>Dechloromonas</taxon>
    </lineage>
</organism>
<evidence type="ECO:0000313" key="3">
    <source>
        <dbReference type="Proteomes" id="UP001165384"/>
    </source>
</evidence>
<dbReference type="Proteomes" id="UP001165384">
    <property type="component" value="Unassembled WGS sequence"/>
</dbReference>
<evidence type="ECO:0000313" key="2">
    <source>
        <dbReference type="EMBL" id="MCG2577415.1"/>
    </source>
</evidence>
<accession>A0ABS9K2Z0</accession>
<evidence type="ECO:0008006" key="4">
    <source>
        <dbReference type="Google" id="ProtNLM"/>
    </source>
</evidence>
<feature type="transmembrane region" description="Helical" evidence="1">
    <location>
        <begin position="16"/>
        <end position="36"/>
    </location>
</feature>
<gene>
    <name evidence="2" type="ORF">LZ012_10465</name>
</gene>
<dbReference type="RefSeq" id="WP_275710472.1">
    <property type="nucleotide sequence ID" value="NZ_JAKLTN010000002.1"/>
</dbReference>
<evidence type="ECO:0000256" key="1">
    <source>
        <dbReference type="SAM" id="Phobius"/>
    </source>
</evidence>
<name>A0ABS9K2Z0_9RHOO</name>
<keyword evidence="1" id="KW-0812">Transmembrane</keyword>